<dbReference type="Proteomes" id="UP000029015">
    <property type="component" value="Unassembled WGS sequence"/>
</dbReference>
<evidence type="ECO:0000313" key="2">
    <source>
        <dbReference type="EMBL" id="KFI39813.1"/>
    </source>
</evidence>
<dbReference type="OrthoDB" id="3226741at2"/>
<gene>
    <name evidence="2" type="ORF">BACT_0513</name>
</gene>
<accession>A0A086YZW3</accession>
<sequence>MSVQAMSWALRDAPVGADSTGRLILVILADFARPDGSGAYPSVETVSRIARVSPRCVRQHLSRLKEAGVIRAGDQRILSHIRADRRTTVWDLCMTPAGESGMSVERERAIDEELGQDGVNERAARETDGVKAGSSRQIPRGEESRRHGVNQPSPNPLEEPLLNTPVAPKGAAPAKSKPKSKRVPFPADWSPDSADRLFARQCGVDADRTARDFRLWAEAKGGRLKDWHKRYRLWVAQEQSRHPSAVDDKPTPMPERHVRAPHRHAPGCEHVQALLEPYHLSRKNQGGFGSSPWIRAASALADLLNQGKTAAQALHALNMPTDELEEIA</sequence>
<comment type="caution">
    <text evidence="2">The sequence shown here is derived from an EMBL/GenBank/DDBJ whole genome shotgun (WGS) entry which is preliminary data.</text>
</comment>
<name>A0A086YZW3_9BIFI</name>
<dbReference type="RefSeq" id="WP_051905222.1">
    <property type="nucleotide sequence ID" value="NZ_CP011786.1"/>
</dbReference>
<feature type="compositionally biased region" description="Low complexity" evidence="1">
    <location>
        <begin position="156"/>
        <end position="175"/>
    </location>
</feature>
<dbReference type="EMBL" id="JGYK01000001">
    <property type="protein sequence ID" value="KFI39813.1"/>
    <property type="molecule type" value="Genomic_DNA"/>
</dbReference>
<dbReference type="eggNOG" id="COG0640">
    <property type="taxonomic scope" value="Bacteria"/>
</dbReference>
<proteinExistence type="predicted"/>
<organism evidence="2 3">
    <name type="scientific">Bifidobacterium actinocoloniiforme DSM 22766</name>
    <dbReference type="NCBI Taxonomy" id="1437605"/>
    <lineage>
        <taxon>Bacteria</taxon>
        <taxon>Bacillati</taxon>
        <taxon>Actinomycetota</taxon>
        <taxon>Actinomycetes</taxon>
        <taxon>Bifidobacteriales</taxon>
        <taxon>Bifidobacteriaceae</taxon>
        <taxon>Bifidobacterium</taxon>
    </lineage>
</organism>
<dbReference type="AlphaFoldDB" id="A0A086YZW3"/>
<evidence type="ECO:0000313" key="3">
    <source>
        <dbReference type="Proteomes" id="UP000029015"/>
    </source>
</evidence>
<reference evidence="2 3" key="1">
    <citation type="submission" date="2014-03" db="EMBL/GenBank/DDBJ databases">
        <title>Genomics of Bifidobacteria.</title>
        <authorList>
            <person name="Ventura M."/>
            <person name="Milani C."/>
            <person name="Lugli G.A."/>
        </authorList>
    </citation>
    <scope>NUCLEOTIDE SEQUENCE [LARGE SCALE GENOMIC DNA]</scope>
    <source>
        <strain evidence="2 3">DSM 22766</strain>
    </source>
</reference>
<keyword evidence="3" id="KW-1185">Reference proteome</keyword>
<feature type="region of interest" description="Disordered" evidence="1">
    <location>
        <begin position="112"/>
        <end position="188"/>
    </location>
</feature>
<feature type="compositionally biased region" description="Basic and acidic residues" evidence="1">
    <location>
        <begin position="241"/>
        <end position="258"/>
    </location>
</feature>
<protein>
    <submittedName>
        <fullName evidence="2">Cryptic prophage protein</fullName>
    </submittedName>
</protein>
<feature type="compositionally biased region" description="Basic and acidic residues" evidence="1">
    <location>
        <begin position="119"/>
        <end position="129"/>
    </location>
</feature>
<feature type="region of interest" description="Disordered" evidence="1">
    <location>
        <begin position="241"/>
        <end position="261"/>
    </location>
</feature>
<dbReference type="Pfam" id="PF13730">
    <property type="entry name" value="HTH_36"/>
    <property type="match status" value="1"/>
</dbReference>
<evidence type="ECO:0000256" key="1">
    <source>
        <dbReference type="SAM" id="MobiDB-lite"/>
    </source>
</evidence>